<dbReference type="Proteomes" id="UP001058120">
    <property type="component" value="Chromosome"/>
</dbReference>
<accession>A0ABY5Y3Y3</accession>
<evidence type="ECO:0000259" key="2">
    <source>
        <dbReference type="Pfam" id="PF01609"/>
    </source>
</evidence>
<organism evidence="3 4">
    <name type="scientific">Taurinivorans muris</name>
    <dbReference type="NCBI Taxonomy" id="2787751"/>
    <lineage>
        <taxon>Bacteria</taxon>
        <taxon>Pseudomonadati</taxon>
        <taxon>Thermodesulfobacteriota</taxon>
        <taxon>Desulfovibrionia</taxon>
        <taxon>Desulfovibrionales</taxon>
        <taxon>Desulfovibrionaceae</taxon>
        <taxon>Taurinivorans</taxon>
    </lineage>
</organism>
<dbReference type="NCBIfam" id="NF033580">
    <property type="entry name" value="transpos_IS5_3"/>
    <property type="match status" value="1"/>
</dbReference>
<dbReference type="PANTHER" id="PTHR30007">
    <property type="entry name" value="PHP DOMAIN PROTEIN"/>
    <property type="match status" value="1"/>
</dbReference>
<dbReference type="PANTHER" id="PTHR30007:SF1">
    <property type="entry name" value="BLR1914 PROTEIN"/>
    <property type="match status" value="1"/>
</dbReference>
<evidence type="ECO:0000256" key="1">
    <source>
        <dbReference type="SAM" id="MobiDB-lite"/>
    </source>
</evidence>
<evidence type="ECO:0000313" key="4">
    <source>
        <dbReference type="Proteomes" id="UP001058120"/>
    </source>
</evidence>
<name>A0ABY5Y3Y3_9BACT</name>
<feature type="domain" description="Transposase IS4-like" evidence="2">
    <location>
        <begin position="4"/>
        <end position="147"/>
    </location>
</feature>
<reference evidence="3" key="1">
    <citation type="submission" date="2020-12" db="EMBL/GenBank/DDBJ databases">
        <title>Taurinivorans muris gen. nov., sp. nov., fundamental and realized metabolic niche of a ubiquitous sulfidogenic bacterium in the murine intestine.</title>
        <authorList>
            <person name="Ye H."/>
            <person name="Hanson B.T."/>
            <person name="Loy A."/>
        </authorList>
    </citation>
    <scope>NUCLEOTIDE SEQUENCE</scope>
    <source>
        <strain evidence="3">LT0009</strain>
    </source>
</reference>
<dbReference type="Pfam" id="PF01609">
    <property type="entry name" value="DDE_Tnp_1"/>
    <property type="match status" value="1"/>
</dbReference>
<proteinExistence type="predicted"/>
<dbReference type="EMBL" id="CP065938">
    <property type="protein sequence ID" value="UWX06760.1"/>
    <property type="molecule type" value="Genomic_DNA"/>
</dbReference>
<dbReference type="RefSeq" id="WP_334316328.1">
    <property type="nucleotide sequence ID" value="NZ_CP065938.1"/>
</dbReference>
<evidence type="ECO:0000313" key="3">
    <source>
        <dbReference type="EMBL" id="UWX06760.1"/>
    </source>
</evidence>
<sequence>MNTVQSQKADKKTTHRAKQREITTKIHAVTDALGNPLKIILSAGNVHDSKLAEDLLFGMEAKAVLADKGYNSKKIEALIKEMNSEVVIPSKKNAINPRSYDRHLYKERHAIECFFQKIKESRRIATRYDKLQIMYKKFVLIACCLVWLK</sequence>
<protein>
    <submittedName>
        <fullName evidence="3">IS5 family transposase</fullName>
    </submittedName>
</protein>
<keyword evidence="4" id="KW-1185">Reference proteome</keyword>
<dbReference type="InterPro" id="IPR002559">
    <property type="entry name" value="Transposase_11"/>
</dbReference>
<feature type="region of interest" description="Disordered" evidence="1">
    <location>
        <begin position="1"/>
        <end position="20"/>
    </location>
</feature>
<gene>
    <name evidence="3" type="ORF">JBF11_06990</name>
</gene>